<protein>
    <submittedName>
        <fullName evidence="2">Nickel-cobalt-cadmium resistance protein nccC, putative</fullName>
    </submittedName>
</protein>
<reference evidence="3" key="1">
    <citation type="journal article" date="2010" name="Nat. Biotechnol.">
        <title>Draft genome sequence of the oilseed species Ricinus communis.</title>
        <authorList>
            <person name="Chan A.P."/>
            <person name="Crabtree J."/>
            <person name="Zhao Q."/>
            <person name="Lorenzi H."/>
            <person name="Orvis J."/>
            <person name="Puiu D."/>
            <person name="Melake-Berhan A."/>
            <person name="Jones K.M."/>
            <person name="Redman J."/>
            <person name="Chen G."/>
            <person name="Cahoon E.B."/>
            <person name="Gedil M."/>
            <person name="Stanke M."/>
            <person name="Haas B.J."/>
            <person name="Wortman J.R."/>
            <person name="Fraser-Liggett C.M."/>
            <person name="Ravel J."/>
            <person name="Rabinowicz P.D."/>
        </authorList>
    </citation>
    <scope>NUCLEOTIDE SEQUENCE [LARGE SCALE GENOMIC DNA]</scope>
    <source>
        <strain evidence="3">cv. Hale</strain>
    </source>
</reference>
<dbReference type="PANTHER" id="PTHR30203:SF24">
    <property type="entry name" value="BLR4935 PROTEIN"/>
    <property type="match status" value="1"/>
</dbReference>
<dbReference type="GO" id="GO:0016020">
    <property type="term" value="C:membrane"/>
    <property type="evidence" value="ECO:0000318"/>
    <property type="project" value="GO_Central"/>
</dbReference>
<dbReference type="PANTHER" id="PTHR30203">
    <property type="entry name" value="OUTER MEMBRANE CATION EFFLUX PROTEIN"/>
    <property type="match status" value="1"/>
</dbReference>
<dbReference type="InParanoid" id="B9TCZ0"/>
<dbReference type="InterPro" id="IPR010131">
    <property type="entry name" value="MdtP/NodT-like"/>
</dbReference>
<dbReference type="AlphaFoldDB" id="B9TCZ0"/>
<dbReference type="Proteomes" id="UP000008311">
    <property type="component" value="Unassembled WGS sequence"/>
</dbReference>
<dbReference type="GO" id="GO:0055085">
    <property type="term" value="P:transmembrane transport"/>
    <property type="evidence" value="ECO:0000318"/>
    <property type="project" value="GO_Central"/>
</dbReference>
<dbReference type="EMBL" id="EQ977731">
    <property type="protein sequence ID" value="EEF26275.1"/>
    <property type="molecule type" value="Genomic_DNA"/>
</dbReference>
<evidence type="ECO:0000256" key="1">
    <source>
        <dbReference type="SAM" id="Coils"/>
    </source>
</evidence>
<dbReference type="Gene3D" id="1.20.1600.10">
    <property type="entry name" value="Outer membrane efflux proteins (OEP)"/>
    <property type="match status" value="1"/>
</dbReference>
<dbReference type="InterPro" id="IPR003423">
    <property type="entry name" value="OMP_efflux"/>
</dbReference>
<gene>
    <name evidence="2" type="ORF">RCOM_1809080</name>
</gene>
<dbReference type="GO" id="GO:0015562">
    <property type="term" value="F:efflux transmembrane transporter activity"/>
    <property type="evidence" value="ECO:0007669"/>
    <property type="project" value="InterPro"/>
</dbReference>
<keyword evidence="1" id="KW-0175">Coiled coil</keyword>
<organism evidence="2 3">
    <name type="scientific">Ricinus communis</name>
    <name type="common">Castor bean</name>
    <dbReference type="NCBI Taxonomy" id="3988"/>
    <lineage>
        <taxon>Eukaryota</taxon>
        <taxon>Viridiplantae</taxon>
        <taxon>Streptophyta</taxon>
        <taxon>Embryophyta</taxon>
        <taxon>Tracheophyta</taxon>
        <taxon>Spermatophyta</taxon>
        <taxon>Magnoliopsida</taxon>
        <taxon>eudicotyledons</taxon>
        <taxon>Gunneridae</taxon>
        <taxon>Pentapetalae</taxon>
        <taxon>rosids</taxon>
        <taxon>fabids</taxon>
        <taxon>Malpighiales</taxon>
        <taxon>Euphorbiaceae</taxon>
        <taxon>Acalyphoideae</taxon>
        <taxon>Acalypheae</taxon>
        <taxon>Ricinus</taxon>
    </lineage>
</organism>
<dbReference type="SUPFAM" id="SSF56954">
    <property type="entry name" value="Outer membrane efflux proteins (OEP)"/>
    <property type="match status" value="1"/>
</dbReference>
<keyword evidence="3" id="KW-1185">Reference proteome</keyword>
<accession>B9TCZ0</accession>
<dbReference type="Pfam" id="PF02321">
    <property type="entry name" value="OEP"/>
    <property type="match status" value="2"/>
</dbReference>
<evidence type="ECO:0000313" key="3">
    <source>
        <dbReference type="Proteomes" id="UP000008311"/>
    </source>
</evidence>
<feature type="coiled-coil region" evidence="1">
    <location>
        <begin position="44"/>
        <end position="109"/>
    </location>
</feature>
<evidence type="ECO:0000313" key="2">
    <source>
        <dbReference type="EMBL" id="EEF26275.1"/>
    </source>
</evidence>
<name>B9TCZ0_RICCO</name>
<dbReference type="GO" id="GO:0022857">
    <property type="term" value="F:transmembrane transporter activity"/>
    <property type="evidence" value="ECO:0000318"/>
    <property type="project" value="GO_Central"/>
</dbReference>
<proteinExistence type="predicted"/>
<feature type="non-terminal residue" evidence="2">
    <location>
        <position position="1"/>
    </location>
</feature>
<sequence>PFELGGKRAARIEARSKDLAVVEARDREVQVIYSAELASAYAAAEAMSARMKVAKDDISRANDDLNAAKALVEAGREARLRVSQAQANLSAAEAAAQAAQANYVEAMERLSALAGSTSTYTGLSNSFSERAIAESHSNNNALDISPSIRRAQAEHEALLSQITVEEKRAIPNIDISAGVRKFEGIGGQAFIIGFGSAIPVFDLNKGNIAAASERAVAAEARLNATKLEVGANQRAATAQVNASENRLNAARAGERAATEAYQLAKSGYESGKTPLIELLFIRKALTDAKLTTIDANFNLVKSLATLAAAQGRIAFGEFK</sequence>